<feature type="binding site" evidence="3">
    <location>
        <position position="99"/>
    </location>
    <ligand>
        <name>substrate</name>
    </ligand>
</feature>
<proteinExistence type="inferred from homology"/>
<comment type="caution">
    <text evidence="5">The sequence shown here is derived from an EMBL/GenBank/DDBJ whole genome shotgun (WGS) entry which is preliminary data.</text>
</comment>
<dbReference type="InterPro" id="IPR013658">
    <property type="entry name" value="SGL"/>
</dbReference>
<dbReference type="PANTHER" id="PTHR10907">
    <property type="entry name" value="REGUCALCIN"/>
    <property type="match status" value="1"/>
</dbReference>
<dbReference type="AlphaFoldDB" id="A0A5B0DUL3"/>
<evidence type="ECO:0000256" key="3">
    <source>
        <dbReference type="PIRSR" id="PIRSR605511-2"/>
    </source>
</evidence>
<evidence type="ECO:0000259" key="4">
    <source>
        <dbReference type="Pfam" id="PF08450"/>
    </source>
</evidence>
<comment type="cofactor">
    <cofactor evidence="3">
        <name>Zn(2+)</name>
        <dbReference type="ChEBI" id="CHEBI:29105"/>
    </cofactor>
    <text evidence="3">Binds 1 divalent metal cation per subunit.</text>
</comment>
<dbReference type="PANTHER" id="PTHR10907:SF47">
    <property type="entry name" value="REGUCALCIN"/>
    <property type="match status" value="1"/>
</dbReference>
<evidence type="ECO:0000313" key="5">
    <source>
        <dbReference type="EMBL" id="KAA0969471.1"/>
    </source>
</evidence>
<dbReference type="Gene3D" id="2.120.10.30">
    <property type="entry name" value="TolB, C-terminal domain"/>
    <property type="match status" value="1"/>
</dbReference>
<evidence type="ECO:0000256" key="1">
    <source>
        <dbReference type="ARBA" id="ARBA00008853"/>
    </source>
</evidence>
<sequence>MSVADIYDNRTCELGEGAFWHPERGQLFWCDILGKRLLSRDAGGQLEWQFAERPSALGWIDRDTLLIATETGLRRFDIASGEHELLAPLEAENRETRSNDGRADPYGGFWIGTMSLSAEEGRGAIWRYYGGAIERLYSDITIPNAICFSPDAALAYFADTRTGRIMGQTLDSSGWPNGAPYVFLDLKPEGLNPDGAVVDAQGGLWNAQWGAGRVARYLPDGRLDRVIQVGGLHTSCPAFGGADLTRLFVTTACEGIKNPDAAQGLTYTIETGITGQAEHKVIA</sequence>
<dbReference type="RefSeq" id="WP_149300756.1">
    <property type="nucleotide sequence ID" value="NZ_VTWH01000003.1"/>
</dbReference>
<reference evidence="5 6" key="1">
    <citation type="submission" date="2019-08" db="EMBL/GenBank/DDBJ databases">
        <title>Aureimonas fodiniaquatilis sp. nov., isolated from a coal mine wastewater.</title>
        <authorList>
            <person name="Kim W."/>
        </authorList>
    </citation>
    <scope>NUCLEOTIDE SEQUENCE [LARGE SCALE GENOMIC DNA]</scope>
    <source>
        <strain evidence="5 6">CAU 1482</strain>
    </source>
</reference>
<feature type="binding site" evidence="3">
    <location>
        <position position="16"/>
    </location>
    <ligand>
        <name>a divalent metal cation</name>
        <dbReference type="ChEBI" id="CHEBI:60240"/>
    </ligand>
</feature>
<comment type="similarity">
    <text evidence="1">Belongs to the SMP-30/CGR1 family.</text>
</comment>
<accession>A0A5B0DUL3</accession>
<keyword evidence="3" id="KW-0479">Metal-binding</keyword>
<dbReference type="GO" id="GO:0019853">
    <property type="term" value="P:L-ascorbic acid biosynthetic process"/>
    <property type="evidence" value="ECO:0007669"/>
    <property type="project" value="TreeGrafter"/>
</dbReference>
<dbReference type="InterPro" id="IPR011042">
    <property type="entry name" value="6-blade_b-propeller_TolB-like"/>
</dbReference>
<dbReference type="Pfam" id="PF08450">
    <property type="entry name" value="SGL"/>
    <property type="match status" value="1"/>
</dbReference>
<feature type="binding site" evidence="3">
    <location>
        <position position="97"/>
    </location>
    <ligand>
        <name>substrate</name>
    </ligand>
</feature>
<keyword evidence="6" id="KW-1185">Reference proteome</keyword>
<dbReference type="Proteomes" id="UP000324738">
    <property type="component" value="Unassembled WGS sequence"/>
</dbReference>
<organism evidence="5 6">
    <name type="scientific">Aureimonas fodinaquatilis</name>
    <dbReference type="NCBI Taxonomy" id="2565783"/>
    <lineage>
        <taxon>Bacteria</taxon>
        <taxon>Pseudomonadati</taxon>
        <taxon>Pseudomonadota</taxon>
        <taxon>Alphaproteobacteria</taxon>
        <taxon>Hyphomicrobiales</taxon>
        <taxon>Aurantimonadaceae</taxon>
        <taxon>Aureimonas</taxon>
    </lineage>
</organism>
<name>A0A5B0DUL3_9HYPH</name>
<keyword evidence="3" id="KW-0862">Zinc</keyword>
<dbReference type="SUPFAM" id="SSF63829">
    <property type="entry name" value="Calcium-dependent phosphotriesterase"/>
    <property type="match status" value="1"/>
</dbReference>
<dbReference type="EMBL" id="VTWH01000003">
    <property type="protein sequence ID" value="KAA0969471.1"/>
    <property type="molecule type" value="Genomic_DNA"/>
</dbReference>
<feature type="binding site" evidence="3">
    <location>
        <position position="194"/>
    </location>
    <ligand>
        <name>a divalent metal cation</name>
        <dbReference type="ChEBI" id="CHEBI:60240"/>
    </ligand>
</feature>
<feature type="active site" description="Proton donor/acceptor" evidence="2">
    <location>
        <position position="194"/>
    </location>
</feature>
<dbReference type="PRINTS" id="PR01790">
    <property type="entry name" value="SMP30FAMILY"/>
</dbReference>
<dbReference type="OrthoDB" id="2633250at2"/>
<dbReference type="InterPro" id="IPR005511">
    <property type="entry name" value="SMP-30"/>
</dbReference>
<evidence type="ECO:0000313" key="6">
    <source>
        <dbReference type="Proteomes" id="UP000324738"/>
    </source>
</evidence>
<dbReference type="GO" id="GO:0005509">
    <property type="term" value="F:calcium ion binding"/>
    <property type="evidence" value="ECO:0007669"/>
    <property type="project" value="TreeGrafter"/>
</dbReference>
<evidence type="ECO:0000256" key="2">
    <source>
        <dbReference type="PIRSR" id="PIRSR605511-1"/>
    </source>
</evidence>
<dbReference type="GO" id="GO:0004341">
    <property type="term" value="F:gluconolactonase activity"/>
    <property type="evidence" value="ECO:0007669"/>
    <property type="project" value="TreeGrafter"/>
</dbReference>
<feature type="binding site" evidence="3">
    <location>
        <position position="144"/>
    </location>
    <ligand>
        <name>a divalent metal cation</name>
        <dbReference type="ChEBI" id="CHEBI:60240"/>
    </ligand>
</feature>
<gene>
    <name evidence="5" type="ORF">FPY71_13090</name>
</gene>
<feature type="domain" description="SMP-30/Gluconolactonase/LRE-like region" evidence="4">
    <location>
        <begin position="14"/>
        <end position="252"/>
    </location>
</feature>
<protein>
    <submittedName>
        <fullName evidence="5">SMP-30/gluconolactonase/LRE family protein</fullName>
    </submittedName>
</protein>